<feature type="compositionally biased region" description="Polar residues" evidence="1">
    <location>
        <begin position="1"/>
        <end position="12"/>
    </location>
</feature>
<sequence>MNSQIISANPRENPSGLHILQPMPATAMDNQDNGEEEDRWARQKGNPESGVGGMGGMREGKAIDITAKSGGGRLPKRALA</sequence>
<reference evidence="2" key="2">
    <citation type="journal article" date="2023" name="IMA Fungus">
        <title>Comparative genomic study of the Penicillium genus elucidates a diverse pangenome and 15 lateral gene transfer events.</title>
        <authorList>
            <person name="Petersen C."/>
            <person name="Sorensen T."/>
            <person name="Nielsen M.R."/>
            <person name="Sondergaard T.E."/>
            <person name="Sorensen J.L."/>
            <person name="Fitzpatrick D.A."/>
            <person name="Frisvad J.C."/>
            <person name="Nielsen K.L."/>
        </authorList>
    </citation>
    <scope>NUCLEOTIDE SEQUENCE</scope>
    <source>
        <strain evidence="2">IBT 26290</strain>
    </source>
</reference>
<accession>A0A9W9HVU4</accession>
<feature type="region of interest" description="Disordered" evidence="1">
    <location>
        <begin position="25"/>
        <end position="80"/>
    </location>
</feature>
<comment type="caution">
    <text evidence="2">The sequence shown here is derived from an EMBL/GenBank/DDBJ whole genome shotgun (WGS) entry which is preliminary data.</text>
</comment>
<evidence type="ECO:0000256" key="1">
    <source>
        <dbReference type="SAM" id="MobiDB-lite"/>
    </source>
</evidence>
<dbReference type="RefSeq" id="XP_056540363.1">
    <property type="nucleotide sequence ID" value="XM_056690598.1"/>
</dbReference>
<feature type="region of interest" description="Disordered" evidence="1">
    <location>
        <begin position="1"/>
        <end position="20"/>
    </location>
</feature>
<name>A0A9W9HVU4_9EURO</name>
<evidence type="ECO:0000313" key="3">
    <source>
        <dbReference type="Proteomes" id="UP001149163"/>
    </source>
</evidence>
<dbReference type="Proteomes" id="UP001149163">
    <property type="component" value="Unassembled WGS sequence"/>
</dbReference>
<proteinExistence type="predicted"/>
<gene>
    <name evidence="2" type="ORF">N7482_008474</name>
</gene>
<keyword evidence="3" id="KW-1185">Reference proteome</keyword>
<dbReference type="GeneID" id="81429774"/>
<reference evidence="2" key="1">
    <citation type="submission" date="2022-11" db="EMBL/GenBank/DDBJ databases">
        <authorList>
            <person name="Petersen C."/>
        </authorList>
    </citation>
    <scope>NUCLEOTIDE SEQUENCE</scope>
    <source>
        <strain evidence="2">IBT 26290</strain>
    </source>
</reference>
<dbReference type="AlphaFoldDB" id="A0A9W9HVU4"/>
<protein>
    <submittedName>
        <fullName evidence="2">Uncharacterized protein</fullName>
    </submittedName>
</protein>
<evidence type="ECO:0000313" key="2">
    <source>
        <dbReference type="EMBL" id="KAJ5157374.1"/>
    </source>
</evidence>
<organism evidence="2 3">
    <name type="scientific">Penicillium canariense</name>
    <dbReference type="NCBI Taxonomy" id="189055"/>
    <lineage>
        <taxon>Eukaryota</taxon>
        <taxon>Fungi</taxon>
        <taxon>Dikarya</taxon>
        <taxon>Ascomycota</taxon>
        <taxon>Pezizomycotina</taxon>
        <taxon>Eurotiomycetes</taxon>
        <taxon>Eurotiomycetidae</taxon>
        <taxon>Eurotiales</taxon>
        <taxon>Aspergillaceae</taxon>
        <taxon>Penicillium</taxon>
    </lineage>
</organism>
<dbReference type="EMBL" id="JAPQKN010000006">
    <property type="protein sequence ID" value="KAJ5157374.1"/>
    <property type="molecule type" value="Genomic_DNA"/>
</dbReference>